<proteinExistence type="predicted"/>
<dbReference type="Proteomes" id="UP001558613">
    <property type="component" value="Unassembled WGS sequence"/>
</dbReference>
<reference evidence="4 5" key="1">
    <citation type="submission" date="2023-09" db="EMBL/GenBank/DDBJ databases">
        <authorList>
            <person name="Wang M."/>
        </authorList>
    </citation>
    <scope>NUCLEOTIDE SEQUENCE [LARGE SCALE GENOMIC DNA]</scope>
    <source>
        <strain evidence="4">GT-2023</strain>
        <tissue evidence="4">Liver</tissue>
    </source>
</reference>
<dbReference type="PANTHER" id="PTHR19303:SF71">
    <property type="entry name" value="ZINC FINGER PHD-TYPE DOMAIN-CONTAINING PROTEIN"/>
    <property type="match status" value="1"/>
</dbReference>
<evidence type="ECO:0000313" key="4">
    <source>
        <dbReference type="EMBL" id="KAL1281618.1"/>
    </source>
</evidence>
<dbReference type="PROSITE" id="PS51253">
    <property type="entry name" value="HTH_CENPB"/>
    <property type="match status" value="1"/>
</dbReference>
<gene>
    <name evidence="4" type="ORF">QQF64_000421</name>
</gene>
<feature type="compositionally biased region" description="Basic and acidic residues" evidence="2">
    <location>
        <begin position="414"/>
        <end position="426"/>
    </location>
</feature>
<feature type="domain" description="HTH CENPB-type" evidence="3">
    <location>
        <begin position="71"/>
        <end position="149"/>
    </location>
</feature>
<sequence length="452" mass="49816">MVRTYKRKTNRASTAPDTMLKAVRQVLVFKKTIRGAAEEFGINYRTLARYCTKIPREEVEGSAEHPSCAVGFIGARQVFSPELEAELVAYVLMASDVYYALPPRAIRKLAFQLAKSHQLQTPPSWKENKQASADWFASFLKRHPLLSIRTPEPANPASAFNRSHVEMFYSKVKTLAERHGFRPEDIWIMEEMGITTAQRPDRVLARKGLKQTLDRGPLVSVSCAISAGGQVMAPYFVFPRVQFREHFLTGAPAGSSGGAHLSGWMREEQFVDFLQHFVRQTKCTRDTPRLALLESHAALLSIEGLNFAKANGVVSLSFPPHCSQHLEHAVYGPFKKCVNAAVDSWMLGSPGRSITIHHIPGIVANALPLAATPDNITAAFRACGIYPLNPNEPGLVTDCLIGSVPNGSDSSGDAIERSVDRDSEQTLDAQEKSGCRLDWLSCDYTAAAETCK</sequence>
<dbReference type="InterPro" id="IPR050863">
    <property type="entry name" value="CenT-Element_Derived"/>
</dbReference>
<evidence type="ECO:0000313" key="5">
    <source>
        <dbReference type="Proteomes" id="UP001558613"/>
    </source>
</evidence>
<name>A0ABR3NY31_9TELE</name>
<protein>
    <recommendedName>
        <fullName evidence="3">HTH CENPB-type domain-containing protein</fullName>
    </recommendedName>
</protein>
<comment type="caution">
    <text evidence="4">The sequence shown here is derived from an EMBL/GenBank/DDBJ whole genome shotgun (WGS) entry which is preliminary data.</text>
</comment>
<dbReference type="InterPro" id="IPR006600">
    <property type="entry name" value="HTH_CenpB_DNA-bd_dom"/>
</dbReference>
<dbReference type="Pfam" id="PF03184">
    <property type="entry name" value="DDE_1"/>
    <property type="match status" value="1"/>
</dbReference>
<dbReference type="InterPro" id="IPR004875">
    <property type="entry name" value="DDE_SF_endonuclease_dom"/>
</dbReference>
<evidence type="ECO:0000256" key="1">
    <source>
        <dbReference type="ARBA" id="ARBA00023125"/>
    </source>
</evidence>
<accession>A0ABR3NY31</accession>
<dbReference type="EMBL" id="JAYMGO010000001">
    <property type="protein sequence ID" value="KAL1281618.1"/>
    <property type="molecule type" value="Genomic_DNA"/>
</dbReference>
<evidence type="ECO:0000256" key="2">
    <source>
        <dbReference type="SAM" id="MobiDB-lite"/>
    </source>
</evidence>
<keyword evidence="5" id="KW-1185">Reference proteome</keyword>
<dbReference type="PANTHER" id="PTHR19303">
    <property type="entry name" value="TRANSPOSON"/>
    <property type="match status" value="1"/>
</dbReference>
<evidence type="ECO:0000259" key="3">
    <source>
        <dbReference type="PROSITE" id="PS51253"/>
    </source>
</evidence>
<feature type="region of interest" description="Disordered" evidence="2">
    <location>
        <begin position="407"/>
        <end position="426"/>
    </location>
</feature>
<keyword evidence="1" id="KW-0238">DNA-binding</keyword>
<organism evidence="4 5">
    <name type="scientific">Cirrhinus molitorella</name>
    <name type="common">mud carp</name>
    <dbReference type="NCBI Taxonomy" id="172907"/>
    <lineage>
        <taxon>Eukaryota</taxon>
        <taxon>Metazoa</taxon>
        <taxon>Chordata</taxon>
        <taxon>Craniata</taxon>
        <taxon>Vertebrata</taxon>
        <taxon>Euteleostomi</taxon>
        <taxon>Actinopterygii</taxon>
        <taxon>Neopterygii</taxon>
        <taxon>Teleostei</taxon>
        <taxon>Ostariophysi</taxon>
        <taxon>Cypriniformes</taxon>
        <taxon>Cyprinidae</taxon>
        <taxon>Labeoninae</taxon>
        <taxon>Labeonini</taxon>
        <taxon>Cirrhinus</taxon>
    </lineage>
</organism>